<organism evidence="3 4">
    <name type="scientific">Sphagnum jensenii</name>
    <dbReference type="NCBI Taxonomy" id="128206"/>
    <lineage>
        <taxon>Eukaryota</taxon>
        <taxon>Viridiplantae</taxon>
        <taxon>Streptophyta</taxon>
        <taxon>Embryophyta</taxon>
        <taxon>Bryophyta</taxon>
        <taxon>Sphagnophytina</taxon>
        <taxon>Sphagnopsida</taxon>
        <taxon>Sphagnales</taxon>
        <taxon>Sphagnaceae</taxon>
        <taxon>Sphagnum</taxon>
    </lineage>
</organism>
<dbReference type="Proteomes" id="UP001497444">
    <property type="component" value="Chromosome 13"/>
</dbReference>
<keyword evidence="2" id="KW-0472">Membrane</keyword>
<feature type="compositionally biased region" description="Basic residues" evidence="1">
    <location>
        <begin position="25"/>
        <end position="34"/>
    </location>
</feature>
<sequence>MGVGFKTMRRKEDTYKKPTPQQLHTPHHPQRTKAKQQQQAFPAVWDRLIAMLASSDTSDNLSHGQEALIYYCWVIVFSLSVFRFLCTCAS</sequence>
<name>A0ABP0W332_9BRYO</name>
<evidence type="ECO:0000313" key="4">
    <source>
        <dbReference type="Proteomes" id="UP001497444"/>
    </source>
</evidence>
<accession>A0ABP0W332</accession>
<keyword evidence="4" id="KW-1185">Reference proteome</keyword>
<feature type="non-terminal residue" evidence="3">
    <location>
        <position position="1"/>
    </location>
</feature>
<keyword evidence="2" id="KW-0812">Transmembrane</keyword>
<reference evidence="3" key="1">
    <citation type="submission" date="2024-02" db="EMBL/GenBank/DDBJ databases">
        <authorList>
            <consortium name="ELIXIR-Norway"/>
            <consortium name="Elixir Norway"/>
        </authorList>
    </citation>
    <scope>NUCLEOTIDE SEQUENCE</scope>
</reference>
<evidence type="ECO:0000313" key="3">
    <source>
        <dbReference type="EMBL" id="CAK9261200.1"/>
    </source>
</evidence>
<evidence type="ECO:0000256" key="2">
    <source>
        <dbReference type="SAM" id="Phobius"/>
    </source>
</evidence>
<feature type="non-terminal residue" evidence="3">
    <location>
        <position position="90"/>
    </location>
</feature>
<gene>
    <name evidence="3" type="ORF">CSSPJE1EN1_LOCUS6678</name>
</gene>
<evidence type="ECO:0000256" key="1">
    <source>
        <dbReference type="SAM" id="MobiDB-lite"/>
    </source>
</evidence>
<proteinExistence type="predicted"/>
<protein>
    <submittedName>
        <fullName evidence="3">Uncharacterized protein</fullName>
    </submittedName>
</protein>
<feature type="transmembrane region" description="Helical" evidence="2">
    <location>
        <begin position="68"/>
        <end position="86"/>
    </location>
</feature>
<dbReference type="EMBL" id="OZ020108">
    <property type="protein sequence ID" value="CAK9261200.1"/>
    <property type="molecule type" value="Genomic_DNA"/>
</dbReference>
<keyword evidence="2" id="KW-1133">Transmembrane helix</keyword>
<feature type="region of interest" description="Disordered" evidence="1">
    <location>
        <begin position="1"/>
        <end position="39"/>
    </location>
</feature>